<feature type="domain" description="MgtC/SapB/SrpB/YhiD N-terminal" evidence="2">
    <location>
        <begin position="17"/>
        <end position="134"/>
    </location>
</feature>
<dbReference type="KEGG" id="dia:Dtpsy_0484"/>
<feature type="transmembrane region" description="Helical" evidence="1">
    <location>
        <begin position="397"/>
        <end position="418"/>
    </location>
</feature>
<name>A0A9J9QDJ4_ACIET</name>
<feature type="transmembrane region" description="Helical" evidence="1">
    <location>
        <begin position="265"/>
        <end position="286"/>
    </location>
</feature>
<organism evidence="4 5">
    <name type="scientific">Acidovorax ebreus (strain TPSY)</name>
    <name type="common">Diaphorobacter sp. (strain TPSY)</name>
    <dbReference type="NCBI Taxonomy" id="535289"/>
    <lineage>
        <taxon>Bacteria</taxon>
        <taxon>Pseudomonadati</taxon>
        <taxon>Pseudomonadota</taxon>
        <taxon>Betaproteobacteria</taxon>
        <taxon>Burkholderiales</taxon>
        <taxon>Comamonadaceae</taxon>
        <taxon>Diaphorobacter</taxon>
    </lineage>
</organism>
<keyword evidence="1" id="KW-0472">Membrane</keyword>
<dbReference type="Pfam" id="PF13194">
    <property type="entry name" value="DUF4010"/>
    <property type="match status" value="1"/>
</dbReference>
<evidence type="ECO:0008006" key="6">
    <source>
        <dbReference type="Google" id="ProtNLM"/>
    </source>
</evidence>
<protein>
    <recommendedName>
        <fullName evidence="6">DUF4010 domain-containing protein</fullName>
    </recommendedName>
</protein>
<dbReference type="Pfam" id="PF02308">
    <property type="entry name" value="MgtC"/>
    <property type="match status" value="1"/>
</dbReference>
<dbReference type="AlphaFoldDB" id="A0A9J9QDJ4"/>
<evidence type="ECO:0000256" key="1">
    <source>
        <dbReference type="SAM" id="Phobius"/>
    </source>
</evidence>
<evidence type="ECO:0000313" key="4">
    <source>
        <dbReference type="EMBL" id="ACM31966.1"/>
    </source>
</evidence>
<feature type="transmembrane region" description="Helical" evidence="1">
    <location>
        <begin position="239"/>
        <end position="259"/>
    </location>
</feature>
<sequence>MDTMDTTGFQDTLAVLAGALGSGLLMGIERERRKGQGPLRALAGVRSFTLAAVSGATAALLGSEALVAVGAVFIALLGVVAYARDRSEDPGVTTEIALLLAYLIGVLCTQSLPVAAGLAVAVTSLLAAREALHEFSREWLRQGEVRGGLILAALALLVLPLAPNQPLWGEALNPQVLVRLVVVLLVIQALAHLARRLMDARRANALSALASGFISSTATIASLGVAVREGREPVRAQGGAAVLSCVATMAQILVVAATVQPQWLVRLWAPALAGGVVALVWGVALLRSMPAGEAPAPADVDGTALFKLRDALLIAALLTAVQVLVQALRGWWGDAGLLAGALVAALADVHAAAAAIMSQGRPLDPVGPSLVSALAAGLSVHAVSKCVTALVSGGWRYAVAAGGGVVLHTLAFVAVLLLL</sequence>
<proteinExistence type="predicted"/>
<feature type="transmembrane region" description="Helical" evidence="1">
    <location>
        <begin position="206"/>
        <end position="227"/>
    </location>
</feature>
<keyword evidence="1" id="KW-1133">Transmembrane helix</keyword>
<accession>A0A9J9QDJ4</accession>
<feature type="domain" description="DUF4010" evidence="3">
    <location>
        <begin position="182"/>
        <end position="393"/>
    </location>
</feature>
<feature type="transmembrane region" description="Helical" evidence="1">
    <location>
        <begin position="176"/>
        <end position="194"/>
    </location>
</feature>
<dbReference type="EMBL" id="CP001392">
    <property type="protein sequence ID" value="ACM31966.1"/>
    <property type="molecule type" value="Genomic_DNA"/>
</dbReference>
<dbReference type="InterPro" id="IPR049177">
    <property type="entry name" value="MgtC_SapB_SrpB_YhiD_N"/>
</dbReference>
<feature type="transmembrane region" description="Helical" evidence="1">
    <location>
        <begin position="66"/>
        <end position="84"/>
    </location>
</feature>
<dbReference type="PANTHER" id="PTHR39084">
    <property type="entry name" value="MEMBRANE PROTEIN-RELATED"/>
    <property type="match status" value="1"/>
</dbReference>
<feature type="transmembrane region" description="Helical" evidence="1">
    <location>
        <begin position="41"/>
        <end position="60"/>
    </location>
</feature>
<feature type="transmembrane region" description="Helical" evidence="1">
    <location>
        <begin position="96"/>
        <end position="127"/>
    </location>
</feature>
<keyword evidence="5" id="KW-1185">Reference proteome</keyword>
<feature type="transmembrane region" description="Helical" evidence="1">
    <location>
        <begin position="311"/>
        <end position="332"/>
    </location>
</feature>
<evidence type="ECO:0000259" key="3">
    <source>
        <dbReference type="Pfam" id="PF13194"/>
    </source>
</evidence>
<evidence type="ECO:0000259" key="2">
    <source>
        <dbReference type="Pfam" id="PF02308"/>
    </source>
</evidence>
<reference evidence="4 5" key="1">
    <citation type="journal article" date="2010" name="J. Bacteriol.">
        <title>Completed genome sequence of the anaerobic iron-oxidizing bacterium Acidovorax ebreus strain TPSY.</title>
        <authorList>
            <person name="Byrne-Bailey K.G."/>
            <person name="Weber K.A."/>
            <person name="Chair A.H."/>
            <person name="Bose S."/>
            <person name="Knox T."/>
            <person name="Spanbauer T.L."/>
            <person name="Chertkov O."/>
            <person name="Coates J.D."/>
        </authorList>
    </citation>
    <scope>NUCLEOTIDE SEQUENCE [LARGE SCALE GENOMIC DNA]</scope>
    <source>
        <strain evidence="4 5">TPSY</strain>
    </source>
</reference>
<dbReference type="Proteomes" id="UP000000450">
    <property type="component" value="Chromosome"/>
</dbReference>
<evidence type="ECO:0000313" key="5">
    <source>
        <dbReference type="Proteomes" id="UP000000450"/>
    </source>
</evidence>
<keyword evidence="1" id="KW-0812">Transmembrane</keyword>
<dbReference type="InterPro" id="IPR025105">
    <property type="entry name" value="DUF4010"/>
</dbReference>
<feature type="transmembrane region" description="Helical" evidence="1">
    <location>
        <begin position="338"/>
        <end position="358"/>
    </location>
</feature>
<gene>
    <name evidence="4" type="ordered locus">Dtpsy_0484</name>
</gene>
<dbReference type="PANTHER" id="PTHR39084:SF1">
    <property type="entry name" value="DUF4010 DOMAIN-CONTAINING PROTEIN"/>
    <property type="match status" value="1"/>
</dbReference>